<sequence length="927" mass="106577">MDMEIGEKIYGFEVKEKKYVREVEGDIIQMEHLSTGAQVIVIDNQDVKKSFLIGFRTIPKDSTGVFHILEHSVLNGSRKYPDKDTFVNLMKHSMAEFVNAITYPDHTVYPFCTENEKDFMNLADVYLNAVFCPNVLTDKEIFEQEGWHFQCEDGKTPEINGVVYNEMKGVFSSLDNILEDEISKAMFPETAYRFVSGGFPDTIPALSYEEFLEYYRTFYNASNCCIVLYGRINTEQLFEYIDKAYLGKMKRSEPAKPVMRQKPVKGIRKKLYDKDKFGDQGVFASCTYSLGDFDNRERMNAVYILMQAIMGEDEAPMKKGLIQSLGIPEIQYFIMDGIRQPYLAIKIKNTDKETAGQLKTVIKEQADRLCREGIKEEVLISAINRLEFWMREKGGNQPEGIECVLDIAGGWAQGTGPCEMIEFEETYRKMRTLVKERYFEALLRETFLENDYEAEVFLEPLEKVEEKKQKEETEDLPALSVDDLFQKKEEPLTRVEEEEGITYLKQEIPSKGVAYQSCYFDISELEPEKVPYAKLFSELLGSLPTRTHSLEELVIEKNMWLGNARAYLEAYTNADDIRHVRLKFVMDISCLEQNLPRAVKLGEELLYDTILEQPEIILKRIRQSRMELERGFVTSGNSYAAGRAAAHYMPEGAARERCNGILYYQFLGKLLKNFDADQGQIIRELKEIQEKLCRKSDLVMSFTGTEKAYADFRQLTAASRFCGSAREREPGWYQDNLLPGKSEAFIIPSEVSYVALGGIGEYTGEDYLLGRMVSFDYLWAKIRAEGGAYGCQMSVFPNQSWTMSSYRDPNVKRTIEAFRSASRWLKDLELGEQELLNYKIGAVAGYDRTPKTYVQAKRMDSWYLRQEEPQVRAKVREGLLKASEEDLKNRRQAMERFAGEGTVCVLGNRARIEEAAGQFDNVTVLME</sequence>
<protein>
    <recommendedName>
        <fullName evidence="1">Peptidase M16C associated domain-containing protein</fullName>
    </recommendedName>
</protein>
<dbReference type="Pfam" id="PF05193">
    <property type="entry name" value="Peptidase_M16_C"/>
    <property type="match status" value="1"/>
</dbReference>
<dbReference type="Gene3D" id="3.30.830.10">
    <property type="entry name" value="Metalloenzyme, LuxS/M16 peptidase-like"/>
    <property type="match status" value="4"/>
</dbReference>
<dbReference type="Proteomes" id="UP000779049">
    <property type="component" value="Unassembled WGS sequence"/>
</dbReference>
<dbReference type="EMBL" id="VIRV01000007">
    <property type="protein sequence ID" value="MBY0758723.1"/>
    <property type="molecule type" value="Genomic_DNA"/>
</dbReference>
<dbReference type="InterPro" id="IPR007863">
    <property type="entry name" value="Peptidase_M16_C"/>
</dbReference>
<name>A0ABS7L6M8_9FIRM</name>
<dbReference type="PANTHER" id="PTHR43016:SF13">
    <property type="entry name" value="PRESEQUENCE PROTEASE, MITOCHONDRIAL"/>
    <property type="match status" value="1"/>
</dbReference>
<feature type="domain" description="Peptidase M16C associated" evidence="1">
    <location>
        <begin position="420"/>
        <end position="670"/>
    </location>
</feature>
<dbReference type="Pfam" id="PF08367">
    <property type="entry name" value="M16C_assoc"/>
    <property type="match status" value="1"/>
</dbReference>
<accession>A0ABS7L6M8</accession>
<dbReference type="InterPro" id="IPR011765">
    <property type="entry name" value="Pept_M16_N"/>
</dbReference>
<evidence type="ECO:0000313" key="2">
    <source>
        <dbReference type="EMBL" id="MBY0758723.1"/>
    </source>
</evidence>
<dbReference type="Pfam" id="PF00675">
    <property type="entry name" value="Peptidase_M16"/>
    <property type="match status" value="1"/>
</dbReference>
<reference evidence="2 3" key="1">
    <citation type="journal article" date="2020" name="New Microbes New Infect">
        <title>Sellimonas caecigallum sp. nov., description and genome sequence of a new member of the Sellimonas genus isolated from the cecum of feral chicken.</title>
        <authorList>
            <person name="Wongkuna S."/>
            <person name="Ghimire S."/>
            <person name="Antony L."/>
            <person name="Chankhamhaengdecha S."/>
            <person name="Janvilisri T."/>
            <person name="Scaria J."/>
        </authorList>
    </citation>
    <scope>NUCLEOTIDE SEQUENCE [LARGE SCALE GENOMIC DNA]</scope>
    <source>
        <strain evidence="2 3">SW451</strain>
    </source>
</reference>
<proteinExistence type="predicted"/>
<dbReference type="SMART" id="SM01264">
    <property type="entry name" value="M16C_associated"/>
    <property type="match status" value="1"/>
</dbReference>
<comment type="caution">
    <text evidence="2">The sequence shown here is derived from an EMBL/GenBank/DDBJ whole genome shotgun (WGS) entry which is preliminary data.</text>
</comment>
<dbReference type="Pfam" id="PF22516">
    <property type="entry name" value="PreP_C"/>
    <property type="match status" value="1"/>
</dbReference>
<keyword evidence="3" id="KW-1185">Reference proteome</keyword>
<dbReference type="SUPFAM" id="SSF63411">
    <property type="entry name" value="LuxS/MPP-like metallohydrolase"/>
    <property type="match status" value="4"/>
</dbReference>
<gene>
    <name evidence="2" type="ORF">FLB61_06440</name>
</gene>
<evidence type="ECO:0000259" key="1">
    <source>
        <dbReference type="SMART" id="SM01264"/>
    </source>
</evidence>
<dbReference type="InterPro" id="IPR055130">
    <property type="entry name" value="PreP_C"/>
</dbReference>
<dbReference type="InterPro" id="IPR011249">
    <property type="entry name" value="Metalloenz_LuxS/M16"/>
</dbReference>
<organism evidence="2 3">
    <name type="scientific">Sellimonas caecigallum</name>
    <dbReference type="NCBI Taxonomy" id="2592333"/>
    <lineage>
        <taxon>Bacteria</taxon>
        <taxon>Bacillati</taxon>
        <taxon>Bacillota</taxon>
        <taxon>Clostridia</taxon>
        <taxon>Lachnospirales</taxon>
        <taxon>Lachnospiraceae</taxon>
        <taxon>Sellimonas</taxon>
    </lineage>
</organism>
<dbReference type="InterPro" id="IPR013578">
    <property type="entry name" value="Peptidase_M16C_assoc"/>
</dbReference>
<evidence type="ECO:0000313" key="3">
    <source>
        <dbReference type="Proteomes" id="UP000779049"/>
    </source>
</evidence>
<dbReference type="PANTHER" id="PTHR43016">
    <property type="entry name" value="PRESEQUENCE PROTEASE"/>
    <property type="match status" value="1"/>
</dbReference>